<dbReference type="InterPro" id="IPR022742">
    <property type="entry name" value="Hydrolase_4"/>
</dbReference>
<dbReference type="Gene3D" id="3.40.50.1820">
    <property type="entry name" value="alpha/beta hydrolase"/>
    <property type="match status" value="1"/>
</dbReference>
<dbReference type="SUPFAM" id="SSF53474">
    <property type="entry name" value="alpha/beta-Hydrolases"/>
    <property type="match status" value="1"/>
</dbReference>
<organism evidence="3 4">
    <name type="scientific">Rhypophila decipiens</name>
    <dbReference type="NCBI Taxonomy" id="261697"/>
    <lineage>
        <taxon>Eukaryota</taxon>
        <taxon>Fungi</taxon>
        <taxon>Dikarya</taxon>
        <taxon>Ascomycota</taxon>
        <taxon>Pezizomycotina</taxon>
        <taxon>Sordariomycetes</taxon>
        <taxon>Sordariomycetidae</taxon>
        <taxon>Sordariales</taxon>
        <taxon>Naviculisporaceae</taxon>
        <taxon>Rhypophila</taxon>
    </lineage>
</organism>
<dbReference type="GO" id="GO:0016787">
    <property type="term" value="F:hydrolase activity"/>
    <property type="evidence" value="ECO:0007669"/>
    <property type="project" value="UniProtKB-KW"/>
</dbReference>
<name>A0AAN7BAN4_9PEZI</name>
<dbReference type="AlphaFoldDB" id="A0AAN7BAN4"/>
<dbReference type="InterPro" id="IPR051411">
    <property type="entry name" value="Polyketide_trans_af380"/>
</dbReference>
<dbReference type="Pfam" id="PF12146">
    <property type="entry name" value="Hydrolase_4"/>
    <property type="match status" value="1"/>
</dbReference>
<evidence type="ECO:0000313" key="4">
    <source>
        <dbReference type="Proteomes" id="UP001301769"/>
    </source>
</evidence>
<reference evidence="3" key="1">
    <citation type="journal article" date="2023" name="Mol. Phylogenet. Evol.">
        <title>Genome-scale phylogeny and comparative genomics of the fungal order Sordariales.</title>
        <authorList>
            <person name="Hensen N."/>
            <person name="Bonometti L."/>
            <person name="Westerberg I."/>
            <person name="Brannstrom I.O."/>
            <person name="Guillou S."/>
            <person name="Cros-Aarteil S."/>
            <person name="Calhoun S."/>
            <person name="Haridas S."/>
            <person name="Kuo A."/>
            <person name="Mondo S."/>
            <person name="Pangilinan J."/>
            <person name="Riley R."/>
            <person name="LaButti K."/>
            <person name="Andreopoulos B."/>
            <person name="Lipzen A."/>
            <person name="Chen C."/>
            <person name="Yan M."/>
            <person name="Daum C."/>
            <person name="Ng V."/>
            <person name="Clum A."/>
            <person name="Steindorff A."/>
            <person name="Ohm R.A."/>
            <person name="Martin F."/>
            <person name="Silar P."/>
            <person name="Natvig D.O."/>
            <person name="Lalanne C."/>
            <person name="Gautier V."/>
            <person name="Ament-Velasquez S.L."/>
            <person name="Kruys A."/>
            <person name="Hutchinson M.I."/>
            <person name="Powell A.J."/>
            <person name="Barry K."/>
            <person name="Miller A.N."/>
            <person name="Grigoriev I.V."/>
            <person name="Debuchy R."/>
            <person name="Gladieux P."/>
            <person name="Hiltunen Thoren M."/>
            <person name="Johannesson H."/>
        </authorList>
    </citation>
    <scope>NUCLEOTIDE SEQUENCE</scope>
    <source>
        <strain evidence="3">PSN293</strain>
    </source>
</reference>
<keyword evidence="4" id="KW-1185">Reference proteome</keyword>
<keyword evidence="3" id="KW-0378">Hydrolase</keyword>
<dbReference type="PANTHER" id="PTHR47751">
    <property type="entry name" value="SUPERFAMILY HYDROLASE, PUTATIVE (AFU_ORTHOLOGUE AFUA_2G16580)-RELATED"/>
    <property type="match status" value="1"/>
</dbReference>
<dbReference type="PANTHER" id="PTHR47751:SF2">
    <property type="entry name" value="DLTD N-TERMINAL DOMAIN PROTEIN (AFU_ORTHOLOGUE AFUA_8G00380)-RELATED"/>
    <property type="match status" value="1"/>
</dbReference>
<dbReference type="Gene3D" id="1.10.10.800">
    <property type="match status" value="1"/>
</dbReference>
<sequence>MGKSTHQNVEFRTIDGVALRGWLFPVAGPAPAIIMSHGFNCVKEMTLPDIAEWFHAHGYNVVLYDARSVGTSEGLPRNQIDPLQMAEDLCDIVTHVSELECVDPRRVLLWGMSFGGMVSGCAAAVDSRPRAVIMVAPIFSFIKPERRRNTFAHLIRDRVSQLHGNEPLSLPPFNSKGENIAGFGGAGGPGGLEAYNLMRAAAESGGGAVTSGFRDKITLQTFHKLALARPSELLDMVDPRTAVMMVVPELDDISDPAEQQAAFARLGTASNSKSSSPRKLHLAKGKGHLTIMTGDGSHELLEEMHAFFKDVLDT</sequence>
<accession>A0AAN7BAN4</accession>
<evidence type="ECO:0000259" key="2">
    <source>
        <dbReference type="Pfam" id="PF12146"/>
    </source>
</evidence>
<comment type="similarity">
    <text evidence="1">Belongs to the polyketide transferase af380 family.</text>
</comment>
<evidence type="ECO:0000256" key="1">
    <source>
        <dbReference type="ARBA" id="ARBA00029464"/>
    </source>
</evidence>
<protein>
    <submittedName>
        <fullName evidence="3">Alpha/Beta hydrolase protein</fullName>
    </submittedName>
</protein>
<dbReference type="Proteomes" id="UP001301769">
    <property type="component" value="Unassembled WGS sequence"/>
</dbReference>
<reference evidence="3" key="2">
    <citation type="submission" date="2023-05" db="EMBL/GenBank/DDBJ databases">
        <authorList>
            <consortium name="Lawrence Berkeley National Laboratory"/>
            <person name="Steindorff A."/>
            <person name="Hensen N."/>
            <person name="Bonometti L."/>
            <person name="Westerberg I."/>
            <person name="Brannstrom I.O."/>
            <person name="Guillou S."/>
            <person name="Cros-Aarteil S."/>
            <person name="Calhoun S."/>
            <person name="Haridas S."/>
            <person name="Kuo A."/>
            <person name="Mondo S."/>
            <person name="Pangilinan J."/>
            <person name="Riley R."/>
            <person name="Labutti K."/>
            <person name="Andreopoulos B."/>
            <person name="Lipzen A."/>
            <person name="Chen C."/>
            <person name="Yanf M."/>
            <person name="Daum C."/>
            <person name="Ng V."/>
            <person name="Clum A."/>
            <person name="Ohm R."/>
            <person name="Martin F."/>
            <person name="Silar P."/>
            <person name="Natvig D."/>
            <person name="Lalanne C."/>
            <person name="Gautier V."/>
            <person name="Ament-Velasquez S.L."/>
            <person name="Kruys A."/>
            <person name="Hutchinson M.I."/>
            <person name="Powell A.J."/>
            <person name="Barry K."/>
            <person name="Miller A.N."/>
            <person name="Grigoriev I.V."/>
            <person name="Debuchy R."/>
            <person name="Gladieux P."/>
            <person name="Thoren M.H."/>
            <person name="Johannesson H."/>
        </authorList>
    </citation>
    <scope>NUCLEOTIDE SEQUENCE</scope>
    <source>
        <strain evidence="3">PSN293</strain>
    </source>
</reference>
<comment type="caution">
    <text evidence="3">The sequence shown here is derived from an EMBL/GenBank/DDBJ whole genome shotgun (WGS) entry which is preliminary data.</text>
</comment>
<dbReference type="EMBL" id="MU858098">
    <property type="protein sequence ID" value="KAK4214120.1"/>
    <property type="molecule type" value="Genomic_DNA"/>
</dbReference>
<gene>
    <name evidence="3" type="ORF">QBC37DRAFT_421746</name>
</gene>
<feature type="domain" description="Serine aminopeptidase S33" evidence="2">
    <location>
        <begin position="30"/>
        <end position="281"/>
    </location>
</feature>
<dbReference type="InterPro" id="IPR029058">
    <property type="entry name" value="AB_hydrolase_fold"/>
</dbReference>
<evidence type="ECO:0000313" key="3">
    <source>
        <dbReference type="EMBL" id="KAK4214120.1"/>
    </source>
</evidence>
<proteinExistence type="inferred from homology"/>